<name>A0A6C0IYH6_9ZZZZ</name>
<dbReference type="EMBL" id="MN740283">
    <property type="protein sequence ID" value="QHT97629.1"/>
    <property type="molecule type" value="Genomic_DNA"/>
</dbReference>
<evidence type="ECO:0000313" key="2">
    <source>
        <dbReference type="EMBL" id="QHT97629.1"/>
    </source>
</evidence>
<reference evidence="2" key="1">
    <citation type="journal article" date="2020" name="Nature">
        <title>Giant virus diversity and host interactions through global metagenomics.</title>
        <authorList>
            <person name="Schulz F."/>
            <person name="Roux S."/>
            <person name="Paez-Espino D."/>
            <person name="Jungbluth S."/>
            <person name="Walsh D.A."/>
            <person name="Denef V.J."/>
            <person name="McMahon K.D."/>
            <person name="Konstantinidis K.T."/>
            <person name="Eloe-Fadrosh E.A."/>
            <person name="Kyrpides N.C."/>
            <person name="Woyke T."/>
        </authorList>
    </citation>
    <scope>NUCLEOTIDE SEQUENCE</scope>
    <source>
        <strain evidence="2">GVMAG-M-3300025572-1</strain>
    </source>
</reference>
<sequence>MGNRISRSFDYGTFARLIEEGPNYLLSDQSVWTQSERRCLKDFLSFFKERGLPWANSAHEAFARVKLAVPKSKMAAEIHAYVENPTRKDLEAFDSLQPRAQIAWAHFYALVLFMWSLQQGRPCALIFYESDLLYYVFQSEDDVDYDRIDLFIRALEKIQVVGSFQSPKNLVRNRLLVGPFILISGLIRSGSTTIKAEGGPRLIEPGVYLTDGPVTIAGVETTEANPKVEENLSRIKHTVQKLRESISSHDDSVESEKSGRYPKEAMIGRHFLSRQEDETWNKEESSEEEEPSSVTSPHETSEHEHCGPSNTREYLDEILFRLDALCRFHKRLGFE</sequence>
<proteinExistence type="predicted"/>
<feature type="region of interest" description="Disordered" evidence="1">
    <location>
        <begin position="272"/>
        <end position="309"/>
    </location>
</feature>
<feature type="compositionally biased region" description="Basic and acidic residues" evidence="1">
    <location>
        <begin position="272"/>
        <end position="284"/>
    </location>
</feature>
<accession>A0A6C0IYH6</accession>
<organism evidence="2">
    <name type="scientific">viral metagenome</name>
    <dbReference type="NCBI Taxonomy" id="1070528"/>
    <lineage>
        <taxon>unclassified sequences</taxon>
        <taxon>metagenomes</taxon>
        <taxon>organismal metagenomes</taxon>
    </lineage>
</organism>
<protein>
    <submittedName>
        <fullName evidence="2">Uncharacterized protein</fullName>
    </submittedName>
</protein>
<dbReference type="AlphaFoldDB" id="A0A6C0IYH6"/>
<evidence type="ECO:0000256" key="1">
    <source>
        <dbReference type="SAM" id="MobiDB-lite"/>
    </source>
</evidence>